<evidence type="ECO:0000256" key="2">
    <source>
        <dbReference type="ARBA" id="ARBA00022840"/>
    </source>
</evidence>
<dbReference type="FunFam" id="3.40.50.300:FF:000640">
    <property type="entry name" value="MoxR family ATPase"/>
    <property type="match status" value="1"/>
</dbReference>
<comment type="caution">
    <text evidence="6">The sequence shown here is derived from an EMBL/GenBank/DDBJ whole genome shotgun (WGS) entry which is preliminary data.</text>
</comment>
<dbReference type="GO" id="GO:0005524">
    <property type="term" value="F:ATP binding"/>
    <property type="evidence" value="ECO:0007669"/>
    <property type="project" value="UniProtKB-KW"/>
</dbReference>
<evidence type="ECO:0000256" key="1">
    <source>
        <dbReference type="ARBA" id="ARBA00022741"/>
    </source>
</evidence>
<keyword evidence="2" id="KW-0067">ATP-binding</keyword>
<dbReference type="Proteomes" id="UP000179076">
    <property type="component" value="Unassembled WGS sequence"/>
</dbReference>
<gene>
    <name evidence="6" type="ORF">A2W18_09540</name>
</gene>
<protein>
    <submittedName>
        <fullName evidence="6">AAA family ATPase</fullName>
    </submittedName>
</protein>
<dbReference type="Pfam" id="PF17863">
    <property type="entry name" value="AAA_lid_2"/>
    <property type="match status" value="1"/>
</dbReference>
<dbReference type="AlphaFoldDB" id="A0A1F6UYN6"/>
<keyword evidence="1" id="KW-0547">Nucleotide-binding</keyword>
<evidence type="ECO:0000313" key="7">
    <source>
        <dbReference type="Proteomes" id="UP000179076"/>
    </source>
</evidence>
<dbReference type="GO" id="GO:0016887">
    <property type="term" value="F:ATP hydrolysis activity"/>
    <property type="evidence" value="ECO:0007669"/>
    <property type="project" value="InterPro"/>
</dbReference>
<dbReference type="SUPFAM" id="SSF52540">
    <property type="entry name" value="P-loop containing nucleoside triphosphate hydrolases"/>
    <property type="match status" value="1"/>
</dbReference>
<sequence>MALGSAPSPAIQQSAAGANYHELLTAAARTIGSIVLGKDREIRLALACILARGHLLIEDLPGVGKTTLAHVLAQVLGLEFKRIQFTSDLLPADILGVSIYQPETQKFQFHRGPVFAQLVLADEINRTTPKTQSALLEAMEERQVTSDGVTLKLPEPFFVIATQNPHHLIGTFPLPESQLDRFLLRIELGYPDSRAERALLKGRDRRELLNETPAVMDSAALLDLQEQTERVHVADALLDYIQALIAATRESPALAMGLSPRGGLALLRTARAWALLEGRSMVLPEDVQAVADSVIGHRVRLAPDARADAVATLLKAIAIP</sequence>
<proteinExistence type="inferred from homology"/>
<dbReference type="Pfam" id="PF07726">
    <property type="entry name" value="AAA_3"/>
    <property type="match status" value="1"/>
</dbReference>
<dbReference type="InterPro" id="IPR011703">
    <property type="entry name" value="ATPase_AAA-3"/>
</dbReference>
<evidence type="ECO:0000313" key="6">
    <source>
        <dbReference type="EMBL" id="OGI62520.1"/>
    </source>
</evidence>
<evidence type="ECO:0000259" key="4">
    <source>
        <dbReference type="Pfam" id="PF07726"/>
    </source>
</evidence>
<evidence type="ECO:0000256" key="3">
    <source>
        <dbReference type="ARBA" id="ARBA00061607"/>
    </source>
</evidence>
<feature type="domain" description="ATPase AAA-3" evidence="4">
    <location>
        <begin position="54"/>
        <end position="184"/>
    </location>
</feature>
<dbReference type="PIRSF" id="PIRSF002849">
    <property type="entry name" value="AAA_ATPase_chaperone_MoxR_prd"/>
    <property type="match status" value="1"/>
</dbReference>
<dbReference type="InterPro" id="IPR050764">
    <property type="entry name" value="CbbQ/NirQ/NorQ/GpvN"/>
</dbReference>
<dbReference type="CDD" id="cd00009">
    <property type="entry name" value="AAA"/>
    <property type="match status" value="1"/>
</dbReference>
<feature type="domain" description="ChlI/MoxR AAA lid" evidence="5">
    <location>
        <begin position="247"/>
        <end position="309"/>
    </location>
</feature>
<dbReference type="PANTHER" id="PTHR42759">
    <property type="entry name" value="MOXR FAMILY PROTEIN"/>
    <property type="match status" value="1"/>
</dbReference>
<organism evidence="6 7">
    <name type="scientific">Candidatus Muproteobacteria bacterium RBG_16_60_9</name>
    <dbReference type="NCBI Taxonomy" id="1817755"/>
    <lineage>
        <taxon>Bacteria</taxon>
        <taxon>Pseudomonadati</taxon>
        <taxon>Pseudomonadota</taxon>
        <taxon>Candidatus Muproteobacteria</taxon>
    </lineage>
</organism>
<name>A0A1F6UYN6_9PROT</name>
<dbReference type="Gene3D" id="3.40.50.300">
    <property type="entry name" value="P-loop containing nucleotide triphosphate hydrolases"/>
    <property type="match status" value="1"/>
</dbReference>
<accession>A0A1F6UYN6</accession>
<dbReference type="EMBL" id="MFSP01000174">
    <property type="protein sequence ID" value="OGI62520.1"/>
    <property type="molecule type" value="Genomic_DNA"/>
</dbReference>
<reference evidence="6 7" key="1">
    <citation type="journal article" date="2016" name="Nat. Commun.">
        <title>Thousands of microbial genomes shed light on interconnected biogeochemical processes in an aquifer system.</title>
        <authorList>
            <person name="Anantharaman K."/>
            <person name="Brown C.T."/>
            <person name="Hug L.A."/>
            <person name="Sharon I."/>
            <person name="Castelle C.J."/>
            <person name="Probst A.J."/>
            <person name="Thomas B.C."/>
            <person name="Singh A."/>
            <person name="Wilkins M.J."/>
            <person name="Karaoz U."/>
            <person name="Brodie E.L."/>
            <person name="Williams K.H."/>
            <person name="Hubbard S.S."/>
            <person name="Banfield J.F."/>
        </authorList>
    </citation>
    <scope>NUCLEOTIDE SEQUENCE [LARGE SCALE GENOMIC DNA]</scope>
</reference>
<comment type="similarity">
    <text evidence="3">Belongs to the MoxR family.</text>
</comment>
<dbReference type="InterPro" id="IPR041628">
    <property type="entry name" value="ChlI/MoxR_AAA_lid"/>
</dbReference>
<evidence type="ECO:0000259" key="5">
    <source>
        <dbReference type="Pfam" id="PF17863"/>
    </source>
</evidence>
<dbReference type="InterPro" id="IPR027417">
    <property type="entry name" value="P-loop_NTPase"/>
</dbReference>
<dbReference type="Gene3D" id="1.10.8.80">
    <property type="entry name" value="Magnesium chelatase subunit I, C-Terminal domain"/>
    <property type="match status" value="1"/>
</dbReference>
<dbReference type="PANTHER" id="PTHR42759:SF5">
    <property type="entry name" value="METHANOL DEHYDROGENASE REGULATOR"/>
    <property type="match status" value="1"/>
</dbReference>